<name>A0A840AQ92_9HYPH</name>
<comment type="caution">
    <text evidence="7">The sequence shown here is derived from an EMBL/GenBank/DDBJ whole genome shotgun (WGS) entry which is preliminary data.</text>
</comment>
<feature type="transmembrane region" description="Helical" evidence="6">
    <location>
        <begin position="241"/>
        <end position="261"/>
    </location>
</feature>
<evidence type="ECO:0000313" key="7">
    <source>
        <dbReference type="EMBL" id="MBB3931458.1"/>
    </source>
</evidence>
<reference evidence="7 8" key="1">
    <citation type="submission" date="2020-08" db="EMBL/GenBank/DDBJ databases">
        <title>Genomic Encyclopedia of Type Strains, Phase IV (KMG-IV): sequencing the most valuable type-strain genomes for metagenomic binning, comparative biology and taxonomic classification.</title>
        <authorList>
            <person name="Goeker M."/>
        </authorList>
    </citation>
    <scope>NUCLEOTIDE SEQUENCE [LARGE SCALE GENOMIC DNA]</scope>
    <source>
        <strain evidence="7 8">DSM 25966</strain>
    </source>
</reference>
<comment type="subcellular location">
    <subcellularLocation>
        <location evidence="1">Membrane</location>
        <topology evidence="1">Multi-pass membrane protein</topology>
    </subcellularLocation>
</comment>
<dbReference type="NCBIfam" id="TIGR03718">
    <property type="entry name" value="R_switched_Alx"/>
    <property type="match status" value="1"/>
</dbReference>
<dbReference type="PANTHER" id="PTHR30238">
    <property type="entry name" value="MEMBRANE BOUND PREDICTED REDOX MODULATOR"/>
    <property type="match status" value="1"/>
</dbReference>
<accession>A0A840AQ92</accession>
<evidence type="ECO:0000256" key="4">
    <source>
        <dbReference type="ARBA" id="ARBA00022989"/>
    </source>
</evidence>
<dbReference type="RefSeq" id="WP_183399093.1">
    <property type="nucleotide sequence ID" value="NZ_JACIDS010000003.1"/>
</dbReference>
<dbReference type="Proteomes" id="UP000553963">
    <property type="component" value="Unassembled WGS sequence"/>
</dbReference>
<dbReference type="Pfam" id="PF03741">
    <property type="entry name" value="TerC"/>
    <property type="match status" value="1"/>
</dbReference>
<dbReference type="GO" id="GO:0016020">
    <property type="term" value="C:membrane"/>
    <property type="evidence" value="ECO:0007669"/>
    <property type="project" value="UniProtKB-SubCell"/>
</dbReference>
<feature type="transmembrane region" description="Helical" evidence="6">
    <location>
        <begin position="142"/>
        <end position="160"/>
    </location>
</feature>
<evidence type="ECO:0000256" key="1">
    <source>
        <dbReference type="ARBA" id="ARBA00004141"/>
    </source>
</evidence>
<dbReference type="AlphaFoldDB" id="A0A840AQ92"/>
<evidence type="ECO:0000313" key="8">
    <source>
        <dbReference type="Proteomes" id="UP000553963"/>
    </source>
</evidence>
<feature type="transmembrane region" description="Helical" evidence="6">
    <location>
        <begin position="16"/>
        <end position="37"/>
    </location>
</feature>
<protein>
    <submittedName>
        <fullName evidence="7">Tellurite resistance protein TerC</fullName>
    </submittedName>
</protein>
<dbReference type="InterPro" id="IPR005496">
    <property type="entry name" value="Integral_membrane_TerC"/>
</dbReference>
<proteinExistence type="inferred from homology"/>
<evidence type="ECO:0000256" key="2">
    <source>
        <dbReference type="ARBA" id="ARBA00007511"/>
    </source>
</evidence>
<evidence type="ECO:0000256" key="6">
    <source>
        <dbReference type="SAM" id="Phobius"/>
    </source>
</evidence>
<feature type="transmembrane region" description="Helical" evidence="6">
    <location>
        <begin position="273"/>
        <end position="291"/>
    </location>
</feature>
<feature type="transmembrane region" description="Helical" evidence="6">
    <location>
        <begin position="89"/>
        <end position="107"/>
    </location>
</feature>
<keyword evidence="4 6" id="KW-1133">Transmembrane helix</keyword>
<organism evidence="7 8">
    <name type="scientific">Kaistia hirudinis</name>
    <dbReference type="NCBI Taxonomy" id="1293440"/>
    <lineage>
        <taxon>Bacteria</taxon>
        <taxon>Pseudomonadati</taxon>
        <taxon>Pseudomonadota</taxon>
        <taxon>Alphaproteobacteria</taxon>
        <taxon>Hyphomicrobiales</taxon>
        <taxon>Kaistiaceae</taxon>
        <taxon>Kaistia</taxon>
    </lineage>
</organism>
<sequence>MSIIPFLSAEFLGQPASAWAIFFVIIVALLAFDLGFANKGDHEIGISRSLVFSAFYIAVALLFGAWVWVDLGAKAGMDYLTGFLVEKSLALDNIFVISLIFAAFAIPRAYQHRVLFWGIVGVVVLRAVMIGVGATLISNFSWILYIFGAFLFFTGVKMLFASDEPVDIEKNPVVRIVRRMIPVSSKLDGHKFLTHEPHPVTGKLRRVATPLMLALVSIEIADIVFAVDSVPAVFAITTDPYIVYTSNIFAILGLRALYFALAAAVHRFHYLKYALALVLIAVGAKIYWAHLVGPVPSWISLGLTVGLLGGGVVVSLWKTSGEAEKAPQRG</sequence>
<feature type="transmembrane region" description="Helical" evidence="6">
    <location>
        <begin position="297"/>
        <end position="317"/>
    </location>
</feature>
<feature type="transmembrane region" description="Helical" evidence="6">
    <location>
        <begin position="49"/>
        <end position="69"/>
    </location>
</feature>
<comment type="similarity">
    <text evidence="2">Belongs to the TerC family.</text>
</comment>
<dbReference type="EMBL" id="JACIDS010000003">
    <property type="protein sequence ID" value="MBB3931458.1"/>
    <property type="molecule type" value="Genomic_DNA"/>
</dbReference>
<evidence type="ECO:0000256" key="5">
    <source>
        <dbReference type="ARBA" id="ARBA00023136"/>
    </source>
</evidence>
<dbReference type="PANTHER" id="PTHR30238:SF0">
    <property type="entry name" value="THYLAKOID MEMBRANE PROTEIN TERC, CHLOROPLASTIC"/>
    <property type="match status" value="1"/>
</dbReference>
<keyword evidence="5 6" id="KW-0472">Membrane</keyword>
<keyword evidence="3 6" id="KW-0812">Transmembrane</keyword>
<keyword evidence="8" id="KW-1185">Reference proteome</keyword>
<feature type="transmembrane region" description="Helical" evidence="6">
    <location>
        <begin position="211"/>
        <end position="235"/>
    </location>
</feature>
<feature type="transmembrane region" description="Helical" evidence="6">
    <location>
        <begin position="114"/>
        <end position="136"/>
    </location>
</feature>
<evidence type="ECO:0000256" key="3">
    <source>
        <dbReference type="ARBA" id="ARBA00022692"/>
    </source>
</evidence>
<gene>
    <name evidence="7" type="ORF">GGR25_002508</name>
</gene>
<dbReference type="InterPro" id="IPR022369">
    <property type="entry name" value="Integral_membrane_TerC_rswitch"/>
</dbReference>